<feature type="domain" description="Amidohydrolase-related" evidence="2">
    <location>
        <begin position="18"/>
        <end position="300"/>
    </location>
</feature>
<evidence type="ECO:0000259" key="2">
    <source>
        <dbReference type="Pfam" id="PF04909"/>
    </source>
</evidence>
<name>X0Q0J9_RHOWR</name>
<protein>
    <recommendedName>
        <fullName evidence="2">Amidohydrolase-related domain-containing protein</fullName>
    </recommendedName>
</protein>
<accession>X0Q0J9</accession>
<dbReference type="AlphaFoldDB" id="X0Q0J9"/>
<reference evidence="3 4" key="1">
    <citation type="submission" date="2014-02" db="EMBL/GenBank/DDBJ databases">
        <title>Whole genome shotgun sequence of Rhodococcus wratislaviensis NBRC 100605.</title>
        <authorList>
            <person name="Hosoyama A."/>
            <person name="Tsuchikane K."/>
            <person name="Yoshida I."/>
            <person name="Ohji S."/>
            <person name="Ichikawa N."/>
            <person name="Yamazoe A."/>
            <person name="Fujita N."/>
        </authorList>
    </citation>
    <scope>NUCLEOTIDE SEQUENCE [LARGE SCALE GENOMIC DNA]</scope>
    <source>
        <strain evidence="3 4">NBRC 100605</strain>
    </source>
</reference>
<evidence type="ECO:0000313" key="4">
    <source>
        <dbReference type="Proteomes" id="UP000019491"/>
    </source>
</evidence>
<dbReference type="OrthoDB" id="5450317at2"/>
<dbReference type="Pfam" id="PF04909">
    <property type="entry name" value="Amidohydro_2"/>
    <property type="match status" value="1"/>
</dbReference>
<gene>
    <name evidence="3" type="ORF">RW1_009_01000</name>
</gene>
<dbReference type="InterPro" id="IPR052350">
    <property type="entry name" value="Metallo-dep_Lactonases"/>
</dbReference>
<dbReference type="Proteomes" id="UP000019491">
    <property type="component" value="Unassembled WGS sequence"/>
</dbReference>
<dbReference type="SUPFAM" id="SSF51556">
    <property type="entry name" value="Metallo-dependent hydrolases"/>
    <property type="match status" value="1"/>
</dbReference>
<proteinExistence type="inferred from homology"/>
<dbReference type="EMBL" id="BAWF01000009">
    <property type="protein sequence ID" value="GAF43676.1"/>
    <property type="molecule type" value="Genomic_DNA"/>
</dbReference>
<keyword evidence="4" id="KW-1185">Reference proteome</keyword>
<dbReference type="Gene3D" id="3.20.20.140">
    <property type="entry name" value="Metal-dependent hydrolases"/>
    <property type="match status" value="1"/>
</dbReference>
<comment type="similarity">
    <text evidence="1">Belongs to the metallo-dependent hydrolases superfamily.</text>
</comment>
<sequence>MTTQEHTHGRGTPPARFIDTHVHLWDLPHSGMHYGWLDSPDDTGIGRISEIRFDLWDGNRYLDEVRHTRPEQVVHVQATDPPTDPAAETEWLLKQSKEFGIPNAIVGRADLRSDDLQSVLEAHRDVAPQFRGIRDMSTMGSIDAAALGTGLATLEQMGLSWEAACTWQEMGRVGELARKFPDLTIVLGHAGFPSERTDSYFADWSNTLRALADAPNVVCKVAGLGMSDHRWTTESWRPWITECIEAFGPNRCMFGSNWPIDRIYASYDAVVGAVAHIVSDLSASDSQDFWHRTASRVYNLENRKDLE</sequence>
<evidence type="ECO:0000256" key="1">
    <source>
        <dbReference type="ARBA" id="ARBA00038310"/>
    </source>
</evidence>
<dbReference type="InterPro" id="IPR032466">
    <property type="entry name" value="Metal_Hydrolase"/>
</dbReference>
<organism evidence="3 4">
    <name type="scientific">Rhodococcus wratislaviensis NBRC 100605</name>
    <dbReference type="NCBI Taxonomy" id="1219028"/>
    <lineage>
        <taxon>Bacteria</taxon>
        <taxon>Bacillati</taxon>
        <taxon>Actinomycetota</taxon>
        <taxon>Actinomycetes</taxon>
        <taxon>Mycobacteriales</taxon>
        <taxon>Nocardiaceae</taxon>
        <taxon>Rhodococcus</taxon>
    </lineage>
</organism>
<dbReference type="GO" id="GO:0016787">
    <property type="term" value="F:hydrolase activity"/>
    <property type="evidence" value="ECO:0007669"/>
    <property type="project" value="InterPro"/>
</dbReference>
<dbReference type="RefSeq" id="WP_081792254.1">
    <property type="nucleotide sequence ID" value="NZ_BAWF01000009.1"/>
</dbReference>
<dbReference type="InterPro" id="IPR006680">
    <property type="entry name" value="Amidohydro-rel"/>
</dbReference>
<dbReference type="PANTHER" id="PTHR43569:SF1">
    <property type="entry name" value="BLL3371 PROTEIN"/>
    <property type="match status" value="1"/>
</dbReference>
<evidence type="ECO:0000313" key="3">
    <source>
        <dbReference type="EMBL" id="GAF43676.1"/>
    </source>
</evidence>
<comment type="caution">
    <text evidence="3">The sequence shown here is derived from an EMBL/GenBank/DDBJ whole genome shotgun (WGS) entry which is preliminary data.</text>
</comment>
<dbReference type="PANTHER" id="PTHR43569">
    <property type="entry name" value="AMIDOHYDROLASE"/>
    <property type="match status" value="1"/>
</dbReference>